<reference evidence="3" key="1">
    <citation type="submission" date="2022-08" db="EMBL/GenBank/DDBJ databases">
        <title>Novel sulphate-reducing endosymbionts in the free-living metamonad Anaeramoeba.</title>
        <authorList>
            <person name="Jerlstrom-Hultqvist J."/>
            <person name="Cepicka I."/>
            <person name="Gallot-Lavallee L."/>
            <person name="Salas-Leiva D."/>
            <person name="Curtis B.A."/>
            <person name="Zahonova K."/>
            <person name="Pipaliya S."/>
            <person name="Dacks J."/>
            <person name="Roger A.J."/>
        </authorList>
    </citation>
    <scope>NUCLEOTIDE SEQUENCE</scope>
    <source>
        <strain evidence="3">Busselton2</strain>
    </source>
</reference>
<comment type="caution">
    <text evidence="3">The sequence shown here is derived from an EMBL/GenBank/DDBJ whole genome shotgun (WGS) entry which is preliminary data.</text>
</comment>
<name>A0AAV7ZAG9_9EUKA</name>
<proteinExistence type="predicted"/>
<feature type="region of interest" description="Disordered" evidence="2">
    <location>
        <begin position="175"/>
        <end position="297"/>
    </location>
</feature>
<gene>
    <name evidence="3" type="ORF">M0812_18751</name>
</gene>
<evidence type="ECO:0000256" key="1">
    <source>
        <dbReference type="SAM" id="Coils"/>
    </source>
</evidence>
<feature type="coiled-coil region" evidence="1">
    <location>
        <begin position="1"/>
        <end position="60"/>
    </location>
</feature>
<organism evidence="3 4">
    <name type="scientific">Anaeramoeba flamelloides</name>
    <dbReference type="NCBI Taxonomy" id="1746091"/>
    <lineage>
        <taxon>Eukaryota</taxon>
        <taxon>Metamonada</taxon>
        <taxon>Anaeramoebidae</taxon>
        <taxon>Anaeramoeba</taxon>
    </lineage>
</organism>
<dbReference type="AlphaFoldDB" id="A0AAV7ZAG9"/>
<feature type="compositionally biased region" description="Basic residues" evidence="2">
    <location>
        <begin position="234"/>
        <end position="244"/>
    </location>
</feature>
<dbReference type="Proteomes" id="UP001146793">
    <property type="component" value="Unassembled WGS sequence"/>
</dbReference>
<accession>A0AAV7ZAG9</accession>
<evidence type="ECO:0000313" key="3">
    <source>
        <dbReference type="EMBL" id="KAJ3436689.1"/>
    </source>
</evidence>
<sequence>MREKLQERNNQIRVKKNKEREEEELKRKKEEEELKRVKEEEERKRRIEEEKKRIRLLRENPEWFKVVQKKGKHIIEEGSVSIQDKFVCDFKNKGKTLYDLNKDSLVMKKSSNKKVVRIVVFTEINLILYFDDLDSSSKFLKQFNRLKYQNLLKSESSDLSKKELFTKMSKNNLVLEKANNANPKSKDNLKMNNSDKGLTAEKSDSSEMSERSEKRKQRRSKKHPKVSLDTKHDTKGKKQKRRAITQRNLNRKDYSKNKKTVRTKKANTLKSNKKLSKSNSRDTIKKKKKKKKKSKIS</sequence>
<feature type="compositionally biased region" description="Basic residues" evidence="2">
    <location>
        <begin position="284"/>
        <end position="297"/>
    </location>
</feature>
<evidence type="ECO:0000256" key="2">
    <source>
        <dbReference type="SAM" id="MobiDB-lite"/>
    </source>
</evidence>
<keyword evidence="1" id="KW-0175">Coiled coil</keyword>
<feature type="compositionally biased region" description="Basic residues" evidence="2">
    <location>
        <begin position="257"/>
        <end position="276"/>
    </location>
</feature>
<evidence type="ECO:0000313" key="4">
    <source>
        <dbReference type="Proteomes" id="UP001146793"/>
    </source>
</evidence>
<feature type="compositionally biased region" description="Basic residues" evidence="2">
    <location>
        <begin position="214"/>
        <end position="225"/>
    </location>
</feature>
<feature type="compositionally biased region" description="Basic and acidic residues" evidence="2">
    <location>
        <begin position="198"/>
        <end position="213"/>
    </location>
</feature>
<dbReference type="EMBL" id="JANTQA010000036">
    <property type="protein sequence ID" value="KAJ3436689.1"/>
    <property type="molecule type" value="Genomic_DNA"/>
</dbReference>
<protein>
    <submittedName>
        <fullName evidence="3">Uncharacterized protein</fullName>
    </submittedName>
</protein>